<organism evidence="12 13">
    <name type="scientific">Paraburkholderia fynbosensis</name>
    <dbReference type="NCBI Taxonomy" id="1200993"/>
    <lineage>
        <taxon>Bacteria</taxon>
        <taxon>Pseudomonadati</taxon>
        <taxon>Pseudomonadota</taxon>
        <taxon>Betaproteobacteria</taxon>
        <taxon>Burkholderiales</taxon>
        <taxon>Burkholderiaceae</taxon>
        <taxon>Paraburkholderia</taxon>
    </lineage>
</organism>
<dbReference type="GO" id="GO:0071111">
    <property type="term" value="F:cyclic-guanylate-specific phosphodiesterase activity"/>
    <property type="evidence" value="ECO:0007669"/>
    <property type="project" value="UniProtKB-EC"/>
</dbReference>
<evidence type="ECO:0000313" key="12">
    <source>
        <dbReference type="EMBL" id="CAB3809835.1"/>
    </source>
</evidence>
<keyword evidence="3" id="KW-1003">Cell membrane</keyword>
<keyword evidence="13" id="KW-1185">Reference proteome</keyword>
<dbReference type="Pfam" id="PF12792">
    <property type="entry name" value="CSS-motif"/>
    <property type="match status" value="1"/>
</dbReference>
<feature type="domain" description="EAL" evidence="11">
    <location>
        <begin position="282"/>
        <end position="528"/>
    </location>
</feature>
<comment type="catalytic activity">
    <reaction evidence="9">
        <text>3',3'-c-di-GMP + H2O = 5'-phosphoguanylyl(3'-&gt;5')guanosine + H(+)</text>
        <dbReference type="Rhea" id="RHEA:24902"/>
        <dbReference type="ChEBI" id="CHEBI:15377"/>
        <dbReference type="ChEBI" id="CHEBI:15378"/>
        <dbReference type="ChEBI" id="CHEBI:58754"/>
        <dbReference type="ChEBI" id="CHEBI:58805"/>
        <dbReference type="EC" id="3.1.4.52"/>
    </reaction>
</comment>
<dbReference type="Proteomes" id="UP000494252">
    <property type="component" value="Unassembled WGS sequence"/>
</dbReference>
<keyword evidence="4" id="KW-0973">c-di-GMP</keyword>
<sequence length="528" mass="56404">MSDTTGATTKSTLASQAQSANVFQGKVPRLLLFLCVVCGVSVMLVALMLGEHLANVAITGREELIGDDLVASIDRILDSVSSRRRTELAALAGKSCRQARASLAELQTQLRYVRAVALVSDGHLYCSSALGPIDVPLLAYPFSTGGGDRIGLLAQTRYQPGAPVLVMFDRTAAGAGVLSIVEGDYLADALAHGVRYGAQTAAMSVTGAGLLNDHGTFLPAAAPQATYTTRVASRARPFAILVSSSGAFISGMHWKYRLAGLAIGLLIDSLNAAVYLLAFAPRRLLLNAVRQALRREEFHVVYQPIIETTSREPVGVEALLRWHHPKWGAISPASFIAEVESSEMLAPVTEFVLRTAVAEMSRRPPAIPLRIAVNVAPGDLERKGFVAQVESVSDGLPPGVSLVLELTERFLLGESVRTAITFKTLRAKGVSFAIDDFGTHHSNLELLGRFQFDFVKIDRQFVNQANAGGADLISGIVSVAKHFGLQVIAEGVETEAQHQALLAAGVPFAQGYLYQRPVRAEQLASPTT</sequence>
<dbReference type="CDD" id="cd01948">
    <property type="entry name" value="EAL"/>
    <property type="match status" value="1"/>
</dbReference>
<evidence type="ECO:0000256" key="6">
    <source>
        <dbReference type="ARBA" id="ARBA00022801"/>
    </source>
</evidence>
<evidence type="ECO:0000256" key="2">
    <source>
        <dbReference type="ARBA" id="ARBA00012282"/>
    </source>
</evidence>
<dbReference type="InterPro" id="IPR024744">
    <property type="entry name" value="CSS-motif_dom"/>
</dbReference>
<evidence type="ECO:0000256" key="10">
    <source>
        <dbReference type="SAM" id="Phobius"/>
    </source>
</evidence>
<dbReference type="InterPro" id="IPR001633">
    <property type="entry name" value="EAL_dom"/>
</dbReference>
<accession>A0A6J5H039</accession>
<keyword evidence="8 10" id="KW-0472">Membrane</keyword>
<dbReference type="AlphaFoldDB" id="A0A6J5H039"/>
<keyword evidence="5 10" id="KW-0812">Transmembrane</keyword>
<gene>
    <name evidence="12" type="primary">pdeN_2</name>
    <name evidence="12" type="ORF">LMG27177_06929</name>
</gene>
<evidence type="ECO:0000256" key="4">
    <source>
        <dbReference type="ARBA" id="ARBA00022636"/>
    </source>
</evidence>
<dbReference type="PANTHER" id="PTHR33121">
    <property type="entry name" value="CYCLIC DI-GMP PHOSPHODIESTERASE PDEF"/>
    <property type="match status" value="1"/>
</dbReference>
<evidence type="ECO:0000256" key="3">
    <source>
        <dbReference type="ARBA" id="ARBA00022475"/>
    </source>
</evidence>
<name>A0A6J5H039_9BURK</name>
<evidence type="ECO:0000256" key="8">
    <source>
        <dbReference type="ARBA" id="ARBA00023136"/>
    </source>
</evidence>
<protein>
    <recommendedName>
        <fullName evidence="2">cyclic-guanylate-specific phosphodiesterase</fullName>
        <ecNumber evidence="2">3.1.4.52</ecNumber>
    </recommendedName>
</protein>
<evidence type="ECO:0000256" key="7">
    <source>
        <dbReference type="ARBA" id="ARBA00022989"/>
    </source>
</evidence>
<dbReference type="EMBL" id="CADIKI010000031">
    <property type="protein sequence ID" value="CAB3809835.1"/>
    <property type="molecule type" value="Genomic_DNA"/>
</dbReference>
<evidence type="ECO:0000259" key="11">
    <source>
        <dbReference type="PROSITE" id="PS50883"/>
    </source>
</evidence>
<evidence type="ECO:0000313" key="13">
    <source>
        <dbReference type="Proteomes" id="UP000494252"/>
    </source>
</evidence>
<dbReference type="Gene3D" id="3.20.20.450">
    <property type="entry name" value="EAL domain"/>
    <property type="match status" value="1"/>
</dbReference>
<dbReference type="PROSITE" id="PS50883">
    <property type="entry name" value="EAL"/>
    <property type="match status" value="1"/>
</dbReference>
<feature type="transmembrane region" description="Helical" evidence="10">
    <location>
        <begin position="30"/>
        <end position="49"/>
    </location>
</feature>
<evidence type="ECO:0000256" key="9">
    <source>
        <dbReference type="ARBA" id="ARBA00034290"/>
    </source>
</evidence>
<dbReference type="InterPro" id="IPR050706">
    <property type="entry name" value="Cyclic-di-GMP_PDE-like"/>
</dbReference>
<dbReference type="RefSeq" id="WP_175165941.1">
    <property type="nucleotide sequence ID" value="NZ_CADIKI010000031.1"/>
</dbReference>
<keyword evidence="6 12" id="KW-0378">Hydrolase</keyword>
<dbReference type="InterPro" id="IPR035919">
    <property type="entry name" value="EAL_sf"/>
</dbReference>
<dbReference type="SMART" id="SM00052">
    <property type="entry name" value="EAL"/>
    <property type="match status" value="1"/>
</dbReference>
<feature type="transmembrane region" description="Helical" evidence="10">
    <location>
        <begin position="260"/>
        <end position="280"/>
    </location>
</feature>
<evidence type="ECO:0000256" key="1">
    <source>
        <dbReference type="ARBA" id="ARBA00004651"/>
    </source>
</evidence>
<dbReference type="EC" id="3.1.4.52" evidence="2"/>
<dbReference type="SUPFAM" id="SSF141868">
    <property type="entry name" value="EAL domain-like"/>
    <property type="match status" value="1"/>
</dbReference>
<keyword evidence="7 10" id="KW-1133">Transmembrane helix</keyword>
<dbReference type="PANTHER" id="PTHR33121:SF70">
    <property type="entry name" value="SIGNALING PROTEIN YKOW"/>
    <property type="match status" value="1"/>
</dbReference>
<comment type="subcellular location">
    <subcellularLocation>
        <location evidence="1">Cell membrane</location>
        <topology evidence="1">Multi-pass membrane protein</topology>
    </subcellularLocation>
</comment>
<dbReference type="Pfam" id="PF00563">
    <property type="entry name" value="EAL"/>
    <property type="match status" value="1"/>
</dbReference>
<evidence type="ECO:0000256" key="5">
    <source>
        <dbReference type="ARBA" id="ARBA00022692"/>
    </source>
</evidence>
<proteinExistence type="predicted"/>
<dbReference type="GO" id="GO:0005886">
    <property type="term" value="C:plasma membrane"/>
    <property type="evidence" value="ECO:0007669"/>
    <property type="project" value="UniProtKB-SubCell"/>
</dbReference>
<reference evidence="12 13" key="1">
    <citation type="submission" date="2020-04" db="EMBL/GenBank/DDBJ databases">
        <authorList>
            <person name="De Canck E."/>
        </authorList>
    </citation>
    <scope>NUCLEOTIDE SEQUENCE [LARGE SCALE GENOMIC DNA]</scope>
    <source>
        <strain evidence="12 13">LMG 27177</strain>
    </source>
</reference>